<evidence type="ECO:0000256" key="1">
    <source>
        <dbReference type="ARBA" id="ARBA00008372"/>
    </source>
</evidence>
<evidence type="ECO:0000313" key="3">
    <source>
        <dbReference type="EMBL" id="PRW61321.1"/>
    </source>
</evidence>
<evidence type="ECO:0000256" key="2">
    <source>
        <dbReference type="SAM" id="MobiDB-lite"/>
    </source>
</evidence>
<dbReference type="GO" id="GO:0003723">
    <property type="term" value="F:RNA binding"/>
    <property type="evidence" value="ECO:0007669"/>
    <property type="project" value="TreeGrafter"/>
</dbReference>
<accession>A0A2P6U4T2</accession>
<name>A0A2P6U4T2_CHLSO</name>
<reference evidence="3 4" key="1">
    <citation type="journal article" date="2018" name="Plant J.">
        <title>Genome sequences of Chlorella sorokiniana UTEX 1602 and Micractinium conductrix SAG 241.80: implications to maltose excretion by a green alga.</title>
        <authorList>
            <person name="Arriola M.B."/>
            <person name="Velmurugan N."/>
            <person name="Zhang Y."/>
            <person name="Plunkett M.H."/>
            <person name="Hondzo H."/>
            <person name="Barney B.M."/>
        </authorList>
    </citation>
    <scope>NUCLEOTIDE SEQUENCE [LARGE SCALE GENOMIC DNA]</scope>
    <source>
        <strain evidence="4">UTEX 1602</strain>
    </source>
</reference>
<evidence type="ECO:0000313" key="4">
    <source>
        <dbReference type="Proteomes" id="UP000239899"/>
    </source>
</evidence>
<dbReference type="EMBL" id="LHPG02000001">
    <property type="protein sequence ID" value="PRW61321.1"/>
    <property type="molecule type" value="Genomic_DNA"/>
</dbReference>
<comment type="similarity">
    <text evidence="1">Belongs to the CAF1 family.</text>
</comment>
<dbReference type="InterPro" id="IPR006941">
    <property type="entry name" value="RNase_CAF1"/>
</dbReference>
<dbReference type="SUPFAM" id="SSF53098">
    <property type="entry name" value="Ribonuclease H-like"/>
    <property type="match status" value="1"/>
</dbReference>
<dbReference type="OrthoDB" id="1432093at2759"/>
<dbReference type="GO" id="GO:0000175">
    <property type="term" value="F:3'-5'-RNA exonuclease activity"/>
    <property type="evidence" value="ECO:0007669"/>
    <property type="project" value="TreeGrafter"/>
</dbReference>
<dbReference type="AlphaFoldDB" id="A0A2P6U4T2"/>
<sequence>MTGLFLEDRQSSYLDEPEDRYQEMLASSRAFVINQFGLSAFVWEDGGYRAKTFNYYIFPRPFEGADKRFVCQASSMAFLASCGFDFNKAIYDGVGYMTVVSRDAKLAAIDRPPRERSEVLVSKPEDVAFVGQLVAEVEAWRQAEDPSLELPAVNAYQRLLQYQELRRLGNAPGFYVERAANGDGRPALRLIRASPEQAAAWEAEQRQKRIEAIHDAAGFAAVMEAMRDSGKPMIGHNLAFDLAYSLHSFARELPSSWPEYKELVHRWFPGGVYDTKHLSGKLRPELFEDTSLGPLHDGLCKGQLQEQVDAFLRSQTAADTKASSDSMSDGEVAELPAVDHAPGFERYKGVDTEAYAHEAGFDAFMTGAVFACLLRLYEATSGATPAAGQQPDLAAVEDRCWRMHLSRSDLPYAALQGEDAEADRSHVFWISGWEASERVYGGELARRLADSGLGQLRGTSVDGGKGVLLEVADAEAVPGALDVMRKAFPTWTVQEYSAFAAYRAELRAAAAAAAAEERAAAAARRSNKRPRVEVEAAAPQAGGGSDSEGWMSRCSVM</sequence>
<proteinExistence type="inferred from homology"/>
<gene>
    <name evidence="3" type="ORF">C2E21_0352</name>
</gene>
<feature type="region of interest" description="Disordered" evidence="2">
    <location>
        <begin position="522"/>
        <end position="557"/>
    </location>
</feature>
<comment type="caution">
    <text evidence="3">The sequence shown here is derived from an EMBL/GenBank/DDBJ whole genome shotgun (WGS) entry which is preliminary data.</text>
</comment>
<dbReference type="Gene3D" id="3.30.420.10">
    <property type="entry name" value="Ribonuclease H-like superfamily/Ribonuclease H"/>
    <property type="match status" value="2"/>
</dbReference>
<dbReference type="Proteomes" id="UP000239899">
    <property type="component" value="Unassembled WGS sequence"/>
</dbReference>
<dbReference type="Pfam" id="PF04857">
    <property type="entry name" value="CAF1"/>
    <property type="match status" value="1"/>
</dbReference>
<dbReference type="InterPro" id="IPR036397">
    <property type="entry name" value="RNaseH_sf"/>
</dbReference>
<dbReference type="STRING" id="3076.A0A2P6U4T2"/>
<dbReference type="PANTHER" id="PTHR15092">
    <property type="entry name" value="POLY A -SPECIFIC RIBONUCLEASE/TARGET OF EGR1, MEMBER 1"/>
    <property type="match status" value="1"/>
</dbReference>
<keyword evidence="4" id="KW-1185">Reference proteome</keyword>
<organism evidence="3 4">
    <name type="scientific">Chlorella sorokiniana</name>
    <name type="common">Freshwater green alga</name>
    <dbReference type="NCBI Taxonomy" id="3076"/>
    <lineage>
        <taxon>Eukaryota</taxon>
        <taxon>Viridiplantae</taxon>
        <taxon>Chlorophyta</taxon>
        <taxon>core chlorophytes</taxon>
        <taxon>Trebouxiophyceae</taxon>
        <taxon>Chlorellales</taxon>
        <taxon>Chlorellaceae</taxon>
        <taxon>Chlorella clade</taxon>
        <taxon>Chlorella</taxon>
    </lineage>
</organism>
<dbReference type="InterPro" id="IPR051181">
    <property type="entry name" value="CAF1_poly(A)_ribonucleases"/>
</dbReference>
<protein>
    <submittedName>
        <fullName evidence="3">Poly(A)-specific ribonuclease PARN isoform X3</fullName>
    </submittedName>
</protein>
<dbReference type="PANTHER" id="PTHR15092:SF47">
    <property type="entry name" value="POLY(A)-SPECIFIC EXORIBONUCLEASE PARN"/>
    <property type="match status" value="1"/>
</dbReference>
<dbReference type="InterPro" id="IPR012337">
    <property type="entry name" value="RNaseH-like_sf"/>
</dbReference>